<proteinExistence type="predicted"/>
<feature type="region of interest" description="Disordered" evidence="1">
    <location>
        <begin position="115"/>
        <end position="139"/>
    </location>
</feature>
<evidence type="ECO:0000259" key="2">
    <source>
        <dbReference type="Pfam" id="PF01636"/>
    </source>
</evidence>
<name>A0AA36MUW2_9DINO</name>
<dbReference type="EMBL" id="CAUJNA010000662">
    <property type="protein sequence ID" value="CAJ1379833.1"/>
    <property type="molecule type" value="Genomic_DNA"/>
</dbReference>
<feature type="compositionally biased region" description="Low complexity" evidence="1">
    <location>
        <begin position="122"/>
        <end position="131"/>
    </location>
</feature>
<dbReference type="Proteomes" id="UP001178507">
    <property type="component" value="Unassembled WGS sequence"/>
</dbReference>
<dbReference type="InterPro" id="IPR011009">
    <property type="entry name" value="Kinase-like_dom_sf"/>
</dbReference>
<evidence type="ECO:0000313" key="3">
    <source>
        <dbReference type="EMBL" id="CAJ1379833.1"/>
    </source>
</evidence>
<evidence type="ECO:0000256" key="1">
    <source>
        <dbReference type="SAM" id="MobiDB-lite"/>
    </source>
</evidence>
<gene>
    <name evidence="3" type="ORF">EVOR1521_LOCUS7951</name>
</gene>
<accession>A0AA36MUW2</accession>
<dbReference type="AlphaFoldDB" id="A0AA36MUW2"/>
<dbReference type="InterPro" id="IPR002575">
    <property type="entry name" value="Aminoglycoside_PTrfase"/>
</dbReference>
<reference evidence="3" key="1">
    <citation type="submission" date="2023-08" db="EMBL/GenBank/DDBJ databases">
        <authorList>
            <person name="Chen Y."/>
            <person name="Shah S."/>
            <person name="Dougan E. K."/>
            <person name="Thang M."/>
            <person name="Chan C."/>
        </authorList>
    </citation>
    <scope>NUCLEOTIDE SEQUENCE</scope>
</reference>
<dbReference type="Gene3D" id="3.90.1200.10">
    <property type="match status" value="1"/>
</dbReference>
<dbReference type="SUPFAM" id="SSF56112">
    <property type="entry name" value="Protein kinase-like (PK-like)"/>
    <property type="match status" value="1"/>
</dbReference>
<keyword evidence="4" id="KW-1185">Reference proteome</keyword>
<dbReference type="Pfam" id="PF01636">
    <property type="entry name" value="APH"/>
    <property type="match status" value="1"/>
</dbReference>
<sequence length="478" mass="51694">MARDFLQSPGGATWRDLLRQTQPCVDQAGCLCGPWGDCLVEATVQEYTDANRGQAGQVIDFLTSCGHRGLQNAADKLERLTHRAMRAGGIHLQPVSAEDPQAWARMRSQAVAAAPVGHVRAGSSSSSRSSGSGSGSSGCRLDASSKELCRSAPPHARIGEVLERCIVDLPLEVVAEFAKQGSVVASCKCLKTSFHSTWLVEVSPPVTQEGKSYAKVIVQIVGSQVGDQPLSFHISGNQIVKAMRLARRAGVRVPDILFTGCCETTIGVLDFVAQEFITTETVEDKVNAPREDWNRIAQGVASKLSEHPIPPDDASPLHYFDSLEQFMQKMGDAVPGACAFIRQEMDRFVRGHSRSSPSQPTLLHQDVNSGNLLASPSAQGWQLDAIIDWESAVAAPAELSRRPLQEQWKVAMDFGNLAKGAWLAARMSEGTLPRCDLEALVENYAEAAQSLERRNFGPFGPWSDLVQKCRASGAGYRA</sequence>
<organism evidence="3 4">
    <name type="scientific">Effrenium voratum</name>
    <dbReference type="NCBI Taxonomy" id="2562239"/>
    <lineage>
        <taxon>Eukaryota</taxon>
        <taxon>Sar</taxon>
        <taxon>Alveolata</taxon>
        <taxon>Dinophyceae</taxon>
        <taxon>Suessiales</taxon>
        <taxon>Symbiodiniaceae</taxon>
        <taxon>Effrenium</taxon>
    </lineage>
</organism>
<evidence type="ECO:0000313" key="4">
    <source>
        <dbReference type="Proteomes" id="UP001178507"/>
    </source>
</evidence>
<feature type="domain" description="Aminoglycoside phosphotransferase" evidence="2">
    <location>
        <begin position="239"/>
        <end position="396"/>
    </location>
</feature>
<protein>
    <recommendedName>
        <fullName evidence="2">Aminoglycoside phosphotransferase domain-containing protein</fullName>
    </recommendedName>
</protein>
<comment type="caution">
    <text evidence="3">The sequence shown here is derived from an EMBL/GenBank/DDBJ whole genome shotgun (WGS) entry which is preliminary data.</text>
</comment>